<evidence type="ECO:0000313" key="2">
    <source>
        <dbReference type="EMBL" id="SIT03839.1"/>
    </source>
</evidence>
<feature type="transmembrane region" description="Helical" evidence="1">
    <location>
        <begin position="45"/>
        <end position="62"/>
    </location>
</feature>
<keyword evidence="1" id="KW-1133">Transmembrane helix</keyword>
<organism evidence="2 3">
    <name type="scientific">Filimonas lacunae</name>
    <dbReference type="NCBI Taxonomy" id="477680"/>
    <lineage>
        <taxon>Bacteria</taxon>
        <taxon>Pseudomonadati</taxon>
        <taxon>Bacteroidota</taxon>
        <taxon>Chitinophagia</taxon>
        <taxon>Chitinophagales</taxon>
        <taxon>Chitinophagaceae</taxon>
        <taxon>Filimonas</taxon>
    </lineage>
</organism>
<dbReference type="EMBL" id="FTOR01000003">
    <property type="protein sequence ID" value="SIT03839.1"/>
    <property type="molecule type" value="Genomic_DNA"/>
</dbReference>
<accession>A0A1N7P071</accession>
<feature type="transmembrane region" description="Helical" evidence="1">
    <location>
        <begin position="101"/>
        <end position="122"/>
    </location>
</feature>
<name>A0A1N7P071_9BACT</name>
<keyword evidence="3" id="KW-1185">Reference proteome</keyword>
<evidence type="ECO:0000313" key="3">
    <source>
        <dbReference type="Proteomes" id="UP000186917"/>
    </source>
</evidence>
<keyword evidence="1" id="KW-0472">Membrane</keyword>
<dbReference type="RefSeq" id="WP_076378654.1">
    <property type="nucleotide sequence ID" value="NZ_AP017422.1"/>
</dbReference>
<sequence length="134" mass="15168">MEIDGIKAVAESSDKLLTWSLAVIGGTIGTILGTNYKHPNGIGKWMYLLFLPGWICLGVSFYNGTQVEDILNASMAYTNSIDSTGERLMAIVDVYEHQRLFFYYSLLFFGIWLAFYVVWWIISSDTKTKTNDTL</sequence>
<proteinExistence type="predicted"/>
<reference evidence="3" key="1">
    <citation type="submission" date="2017-01" db="EMBL/GenBank/DDBJ databases">
        <authorList>
            <person name="Varghese N."/>
            <person name="Submissions S."/>
        </authorList>
    </citation>
    <scope>NUCLEOTIDE SEQUENCE [LARGE SCALE GENOMIC DNA]</scope>
    <source>
        <strain evidence="3">DSM 21054</strain>
    </source>
</reference>
<dbReference type="STRING" id="477680.SAMN05421788_10358"/>
<evidence type="ECO:0000256" key="1">
    <source>
        <dbReference type="SAM" id="Phobius"/>
    </source>
</evidence>
<dbReference type="AlphaFoldDB" id="A0A1N7P071"/>
<gene>
    <name evidence="2" type="ORF">SAMN05421788_10358</name>
</gene>
<protein>
    <submittedName>
        <fullName evidence="2">Uncharacterized protein</fullName>
    </submittedName>
</protein>
<dbReference type="Proteomes" id="UP000186917">
    <property type="component" value="Unassembled WGS sequence"/>
</dbReference>
<keyword evidence="1" id="KW-0812">Transmembrane</keyword>
<feature type="transmembrane region" description="Helical" evidence="1">
    <location>
        <begin position="16"/>
        <end position="33"/>
    </location>
</feature>